<keyword evidence="2" id="KW-1185">Reference proteome</keyword>
<gene>
    <name evidence="1" type="ORF">AGLY_004120</name>
</gene>
<proteinExistence type="predicted"/>
<dbReference type="EMBL" id="VYZN01000013">
    <property type="protein sequence ID" value="KAE9540875.1"/>
    <property type="molecule type" value="Genomic_DNA"/>
</dbReference>
<protein>
    <submittedName>
        <fullName evidence="1">Uncharacterized protein</fullName>
    </submittedName>
</protein>
<dbReference type="AlphaFoldDB" id="A0A6G0TXB7"/>
<organism evidence="1 2">
    <name type="scientific">Aphis glycines</name>
    <name type="common">Soybean aphid</name>
    <dbReference type="NCBI Taxonomy" id="307491"/>
    <lineage>
        <taxon>Eukaryota</taxon>
        <taxon>Metazoa</taxon>
        <taxon>Ecdysozoa</taxon>
        <taxon>Arthropoda</taxon>
        <taxon>Hexapoda</taxon>
        <taxon>Insecta</taxon>
        <taxon>Pterygota</taxon>
        <taxon>Neoptera</taxon>
        <taxon>Paraneoptera</taxon>
        <taxon>Hemiptera</taxon>
        <taxon>Sternorrhyncha</taxon>
        <taxon>Aphidomorpha</taxon>
        <taxon>Aphidoidea</taxon>
        <taxon>Aphididae</taxon>
        <taxon>Aphidini</taxon>
        <taxon>Aphis</taxon>
        <taxon>Aphis</taxon>
    </lineage>
</organism>
<comment type="caution">
    <text evidence="1">The sequence shown here is derived from an EMBL/GenBank/DDBJ whole genome shotgun (WGS) entry which is preliminary data.</text>
</comment>
<evidence type="ECO:0000313" key="2">
    <source>
        <dbReference type="Proteomes" id="UP000475862"/>
    </source>
</evidence>
<evidence type="ECO:0000313" key="1">
    <source>
        <dbReference type="EMBL" id="KAE9540875.1"/>
    </source>
</evidence>
<reference evidence="1 2" key="1">
    <citation type="submission" date="2019-08" db="EMBL/GenBank/DDBJ databases">
        <title>The genome of the soybean aphid Biotype 1, its phylome, world population structure and adaptation to the North American continent.</title>
        <authorList>
            <person name="Giordano R."/>
            <person name="Donthu R.K."/>
            <person name="Hernandez A.G."/>
            <person name="Wright C.L."/>
            <person name="Zimin A.V."/>
        </authorList>
    </citation>
    <scope>NUCLEOTIDE SEQUENCE [LARGE SCALE GENOMIC DNA]</scope>
    <source>
        <tissue evidence="1">Whole aphids</tissue>
    </source>
</reference>
<accession>A0A6G0TXB7</accession>
<dbReference type="Proteomes" id="UP000475862">
    <property type="component" value="Unassembled WGS sequence"/>
</dbReference>
<sequence length="181" mass="21053">MTSKAKQFGPRHIYQWRNQDPPLGSYNNKFAQVLYDLIKLTYPGKQIHQARVIISLPAYWEFSQYPGRSVRRCLQISILKLVNRVYHVFKTLSKSSKLVQYTAVVSMALKKICLDTALPVYEVYILSQFQIHYIVTMVTIANIYNIYIKSIQTFKSPPFNPLKKIINNIQCNLYALNVNIS</sequence>
<name>A0A6G0TXB7_APHGL</name>